<evidence type="ECO:0000313" key="3">
    <source>
        <dbReference type="Proteomes" id="UP000030765"/>
    </source>
</evidence>
<dbReference type="VEuPathDB" id="VectorBase:ASIC012824"/>
<protein>
    <submittedName>
        <fullName evidence="1 2">Hydrogenase accessory protein</fullName>
    </submittedName>
</protein>
<keyword evidence="3" id="KW-1185">Reference proteome</keyword>
<sequence length="108" mass="11820">MNYSSHRFEPVGVRVGELRNELPTQVEPPGHLYHPGASDQQQLFGEKHTLTTRSACDERGREEIPLKGMIIATGPSDPFAIGARLLVKCLDSMTAHPNRPTGEGGDGW</sequence>
<reference evidence="1 3" key="1">
    <citation type="journal article" date="2014" name="BMC Genomics">
        <title>Genome sequence of Anopheles sinensis provides insight into genetics basis of mosquito competence for malaria parasites.</title>
        <authorList>
            <person name="Zhou D."/>
            <person name="Zhang D."/>
            <person name="Ding G."/>
            <person name="Shi L."/>
            <person name="Hou Q."/>
            <person name="Ye Y."/>
            <person name="Xu Y."/>
            <person name="Zhou H."/>
            <person name="Xiong C."/>
            <person name="Li S."/>
            <person name="Yu J."/>
            <person name="Hong S."/>
            <person name="Yu X."/>
            <person name="Zou P."/>
            <person name="Chen C."/>
            <person name="Chang X."/>
            <person name="Wang W."/>
            <person name="Lv Y."/>
            <person name="Sun Y."/>
            <person name="Ma L."/>
            <person name="Shen B."/>
            <person name="Zhu C."/>
        </authorList>
    </citation>
    <scope>NUCLEOTIDE SEQUENCE [LARGE SCALE GENOMIC DNA]</scope>
</reference>
<evidence type="ECO:0000313" key="2">
    <source>
        <dbReference type="EnsemblMetazoa" id="ASIC012824-PA"/>
    </source>
</evidence>
<name>A0A084W3W7_ANOSI</name>
<gene>
    <name evidence="1" type="ORF">ZHAS_00012824</name>
</gene>
<proteinExistence type="predicted"/>
<dbReference type="AlphaFoldDB" id="A0A084W3W7"/>
<organism evidence="1">
    <name type="scientific">Anopheles sinensis</name>
    <name type="common">Mosquito</name>
    <dbReference type="NCBI Taxonomy" id="74873"/>
    <lineage>
        <taxon>Eukaryota</taxon>
        <taxon>Metazoa</taxon>
        <taxon>Ecdysozoa</taxon>
        <taxon>Arthropoda</taxon>
        <taxon>Hexapoda</taxon>
        <taxon>Insecta</taxon>
        <taxon>Pterygota</taxon>
        <taxon>Neoptera</taxon>
        <taxon>Endopterygota</taxon>
        <taxon>Diptera</taxon>
        <taxon>Nematocera</taxon>
        <taxon>Culicoidea</taxon>
        <taxon>Culicidae</taxon>
        <taxon>Anophelinae</taxon>
        <taxon>Anopheles</taxon>
    </lineage>
</organism>
<dbReference type="EMBL" id="KE525295">
    <property type="protein sequence ID" value="KFB44911.1"/>
    <property type="molecule type" value="Genomic_DNA"/>
</dbReference>
<dbReference type="EnsemblMetazoa" id="ASIC012824-RA">
    <property type="protein sequence ID" value="ASIC012824-PA"/>
    <property type="gene ID" value="ASIC012824"/>
</dbReference>
<dbReference type="EMBL" id="ATLV01020191">
    <property type="status" value="NOT_ANNOTATED_CDS"/>
    <property type="molecule type" value="Genomic_DNA"/>
</dbReference>
<dbReference type="Proteomes" id="UP000030765">
    <property type="component" value="Unassembled WGS sequence"/>
</dbReference>
<reference evidence="2" key="2">
    <citation type="submission" date="2020-05" db="UniProtKB">
        <authorList>
            <consortium name="EnsemblMetazoa"/>
        </authorList>
    </citation>
    <scope>IDENTIFICATION</scope>
</reference>
<accession>A0A084W3W7</accession>
<evidence type="ECO:0000313" key="1">
    <source>
        <dbReference type="EMBL" id="KFB44911.1"/>
    </source>
</evidence>